<dbReference type="OrthoDB" id="9784009at2"/>
<dbReference type="GO" id="GO:0070813">
    <property type="term" value="P:hydrogen sulfide metabolic process"/>
    <property type="evidence" value="ECO:0007669"/>
    <property type="project" value="TreeGrafter"/>
</dbReference>
<protein>
    <submittedName>
        <fullName evidence="2">MBL fold metallo-hydrolase</fullName>
    </submittedName>
</protein>
<evidence type="ECO:0000313" key="2">
    <source>
        <dbReference type="EMBL" id="THF63336.1"/>
    </source>
</evidence>
<evidence type="ECO:0000259" key="1">
    <source>
        <dbReference type="SMART" id="SM00849"/>
    </source>
</evidence>
<dbReference type="GO" id="GO:0006749">
    <property type="term" value="P:glutathione metabolic process"/>
    <property type="evidence" value="ECO:0007669"/>
    <property type="project" value="TreeGrafter"/>
</dbReference>
<organism evidence="2 3">
    <name type="scientific">Pseudothauera rhizosphaerae</name>
    <dbReference type="NCBI Taxonomy" id="2565932"/>
    <lineage>
        <taxon>Bacteria</taxon>
        <taxon>Pseudomonadati</taxon>
        <taxon>Pseudomonadota</taxon>
        <taxon>Betaproteobacteria</taxon>
        <taxon>Rhodocyclales</taxon>
        <taxon>Zoogloeaceae</taxon>
        <taxon>Pseudothauera</taxon>
    </lineage>
</organism>
<name>A0A4S4ATX3_9RHOO</name>
<dbReference type="GO" id="GO:0050313">
    <property type="term" value="F:sulfur dioxygenase activity"/>
    <property type="evidence" value="ECO:0007669"/>
    <property type="project" value="TreeGrafter"/>
</dbReference>
<keyword evidence="3" id="KW-1185">Reference proteome</keyword>
<dbReference type="InterPro" id="IPR036866">
    <property type="entry name" value="RibonucZ/Hydroxyglut_hydro"/>
</dbReference>
<dbReference type="Gene3D" id="3.60.15.10">
    <property type="entry name" value="Ribonuclease Z/Hydroxyacylglutathione hydrolase-like"/>
    <property type="match status" value="1"/>
</dbReference>
<dbReference type="PANTHER" id="PTHR43084:SF1">
    <property type="entry name" value="PERSULFIDE DIOXYGENASE ETHE1, MITOCHONDRIAL"/>
    <property type="match status" value="1"/>
</dbReference>
<keyword evidence="2" id="KW-0378">Hydrolase</keyword>
<proteinExistence type="predicted"/>
<dbReference type="AlphaFoldDB" id="A0A4S4ATX3"/>
<dbReference type="PANTHER" id="PTHR43084">
    <property type="entry name" value="PERSULFIDE DIOXYGENASE ETHE1"/>
    <property type="match status" value="1"/>
</dbReference>
<evidence type="ECO:0000313" key="3">
    <source>
        <dbReference type="Proteomes" id="UP000307956"/>
    </source>
</evidence>
<dbReference type="RefSeq" id="WP_136383787.1">
    <property type="nucleotide sequence ID" value="NZ_SSOD01000003.1"/>
</dbReference>
<dbReference type="Proteomes" id="UP000307956">
    <property type="component" value="Unassembled WGS sequence"/>
</dbReference>
<dbReference type="SMART" id="SM00849">
    <property type="entry name" value="Lactamase_B"/>
    <property type="match status" value="1"/>
</dbReference>
<comment type="caution">
    <text evidence="2">The sequence shown here is derived from an EMBL/GenBank/DDBJ whole genome shotgun (WGS) entry which is preliminary data.</text>
</comment>
<reference evidence="2 3" key="1">
    <citation type="submission" date="2019-04" db="EMBL/GenBank/DDBJ databases">
        <title>Azoarcus rhizosphaerae sp. nov. isolated from rhizosphere of Ficus religiosa.</title>
        <authorList>
            <person name="Lin S.-Y."/>
            <person name="Hameed A."/>
            <person name="Hsu Y.-H."/>
            <person name="Young C.-C."/>
        </authorList>
    </citation>
    <scope>NUCLEOTIDE SEQUENCE [LARGE SCALE GENOMIC DNA]</scope>
    <source>
        <strain evidence="2 3">CC-YHH848</strain>
    </source>
</reference>
<dbReference type="GO" id="GO:0016787">
    <property type="term" value="F:hydrolase activity"/>
    <property type="evidence" value="ECO:0007669"/>
    <property type="project" value="UniProtKB-KW"/>
</dbReference>
<dbReference type="SUPFAM" id="SSF56281">
    <property type="entry name" value="Metallo-hydrolase/oxidoreductase"/>
    <property type="match status" value="1"/>
</dbReference>
<dbReference type="EMBL" id="SSOD01000003">
    <property type="protein sequence ID" value="THF63336.1"/>
    <property type="molecule type" value="Genomic_DNA"/>
</dbReference>
<dbReference type="InterPro" id="IPR051682">
    <property type="entry name" value="Mito_Persulfide_Diox"/>
</dbReference>
<accession>A0A4S4ATX3</accession>
<gene>
    <name evidence="2" type="ORF">E6O51_04520</name>
</gene>
<sequence length="222" mass="23773">MYFRVIEDARSSTLGYLLADLDTLDAVAIDPPPGQEALIGALLDERGLRLQYVARTHVHRPDHADCSALCAHSGAACVAGTEIAGVPAVLRLGQGDTLVFGGEVLRVLATPGHTPACVSYQWRDRLFCGDVFDVGGCAVGDSESDPGLLYDTLTLRIFALPGETLVFPAHRLKGRTVTMVAEERRRHAHVAGISRESFVTGMAFRRTVRPRIAPAPDGRSGG</sequence>
<dbReference type="InterPro" id="IPR001279">
    <property type="entry name" value="Metallo-B-lactamas"/>
</dbReference>
<feature type="domain" description="Metallo-beta-lactamase" evidence="1">
    <location>
        <begin position="12"/>
        <end position="170"/>
    </location>
</feature>